<dbReference type="RefSeq" id="WP_378418333.1">
    <property type="nucleotide sequence ID" value="NZ_JBHSFO010000009.1"/>
</dbReference>
<evidence type="ECO:0000256" key="2">
    <source>
        <dbReference type="ARBA" id="ARBA00022475"/>
    </source>
</evidence>
<organism evidence="8 9">
    <name type="scientific">Rhodococcus kronopolitis</name>
    <dbReference type="NCBI Taxonomy" id="1460226"/>
    <lineage>
        <taxon>Bacteria</taxon>
        <taxon>Bacillati</taxon>
        <taxon>Actinomycetota</taxon>
        <taxon>Actinomycetes</taxon>
        <taxon>Mycobacteriales</taxon>
        <taxon>Nocardiaceae</taxon>
        <taxon>Rhodococcus</taxon>
    </lineage>
</organism>
<keyword evidence="2" id="KW-1003">Cell membrane</keyword>
<feature type="domain" description="Cardiolipin synthase N-terminal" evidence="7">
    <location>
        <begin position="24"/>
        <end position="67"/>
    </location>
</feature>
<gene>
    <name evidence="8" type="ORF">ACFO6S_15175</name>
</gene>
<feature type="transmembrane region" description="Helical" evidence="6">
    <location>
        <begin position="47"/>
        <end position="65"/>
    </location>
</feature>
<proteinExistence type="predicted"/>
<dbReference type="Pfam" id="PF13396">
    <property type="entry name" value="PLDc_N"/>
    <property type="match status" value="1"/>
</dbReference>
<name>A0ABV9FSM5_9NOCA</name>
<dbReference type="Proteomes" id="UP001595914">
    <property type="component" value="Unassembled WGS sequence"/>
</dbReference>
<evidence type="ECO:0000256" key="3">
    <source>
        <dbReference type="ARBA" id="ARBA00022692"/>
    </source>
</evidence>
<evidence type="ECO:0000313" key="8">
    <source>
        <dbReference type="EMBL" id="MFC4605040.1"/>
    </source>
</evidence>
<comment type="caution">
    <text evidence="8">The sequence shown here is derived from an EMBL/GenBank/DDBJ whole genome shotgun (WGS) entry which is preliminary data.</text>
</comment>
<evidence type="ECO:0000313" key="9">
    <source>
        <dbReference type="Proteomes" id="UP001595914"/>
    </source>
</evidence>
<keyword evidence="9" id="KW-1185">Reference proteome</keyword>
<accession>A0ABV9FSM5</accession>
<protein>
    <submittedName>
        <fullName evidence="8">PLDc N-terminal domain-containing protein</fullName>
    </submittedName>
</protein>
<dbReference type="EMBL" id="JBHSFO010000009">
    <property type="protein sequence ID" value="MFC4605040.1"/>
    <property type="molecule type" value="Genomic_DNA"/>
</dbReference>
<keyword evidence="5 6" id="KW-0472">Membrane</keyword>
<evidence type="ECO:0000256" key="4">
    <source>
        <dbReference type="ARBA" id="ARBA00022989"/>
    </source>
</evidence>
<feature type="transmembrane region" description="Helical" evidence="6">
    <location>
        <begin position="12"/>
        <end position="31"/>
    </location>
</feature>
<evidence type="ECO:0000256" key="5">
    <source>
        <dbReference type="ARBA" id="ARBA00023136"/>
    </source>
</evidence>
<comment type="subcellular location">
    <subcellularLocation>
        <location evidence="1">Cell membrane</location>
        <topology evidence="1">Multi-pass membrane protein</topology>
    </subcellularLocation>
</comment>
<evidence type="ECO:0000256" key="1">
    <source>
        <dbReference type="ARBA" id="ARBA00004651"/>
    </source>
</evidence>
<keyword evidence="4 6" id="KW-1133">Transmembrane helix</keyword>
<sequence>MTAEKRLDPRYRVPVAVAGVLQLALTAAALIDLRRRGPDEIRGSKKAWTAAAFVNFFGPIAYFTVGRRRR</sequence>
<dbReference type="InterPro" id="IPR027379">
    <property type="entry name" value="CLS_N"/>
</dbReference>
<reference evidence="9" key="1">
    <citation type="journal article" date="2019" name="Int. J. Syst. Evol. Microbiol.">
        <title>The Global Catalogue of Microorganisms (GCM) 10K type strain sequencing project: providing services to taxonomists for standard genome sequencing and annotation.</title>
        <authorList>
            <consortium name="The Broad Institute Genomics Platform"/>
            <consortium name="The Broad Institute Genome Sequencing Center for Infectious Disease"/>
            <person name="Wu L."/>
            <person name="Ma J."/>
        </authorList>
    </citation>
    <scope>NUCLEOTIDE SEQUENCE [LARGE SCALE GENOMIC DNA]</scope>
    <source>
        <strain evidence="9">CCUG 54520</strain>
    </source>
</reference>
<keyword evidence="3 6" id="KW-0812">Transmembrane</keyword>
<evidence type="ECO:0000256" key="6">
    <source>
        <dbReference type="SAM" id="Phobius"/>
    </source>
</evidence>
<evidence type="ECO:0000259" key="7">
    <source>
        <dbReference type="Pfam" id="PF13396"/>
    </source>
</evidence>